<protein>
    <submittedName>
        <fullName evidence="1">Uncharacterized protein</fullName>
    </submittedName>
</protein>
<evidence type="ECO:0000313" key="2">
    <source>
        <dbReference type="Proteomes" id="UP000019441"/>
    </source>
</evidence>
<evidence type="ECO:0000313" key="1">
    <source>
        <dbReference type="EMBL" id="AHJ32963.1"/>
    </source>
</evidence>
<dbReference type="KEGG" id="lpq:AF91_07105"/>
<dbReference type="AlphaFoldDB" id="A0A806LDN1"/>
<reference evidence="1 2" key="1">
    <citation type="journal article" date="2014" name="Genome Announc.">
        <title>Whole Genome Sequence of the Probiotic Strain Lactobacillus paracasei N1115, Isolated from Traditional Chinese Fermented Milk.</title>
        <authorList>
            <person name="Wang S."/>
            <person name="Zhu H."/>
            <person name="He F."/>
            <person name="Luo Y."/>
            <person name="Kang Z."/>
            <person name="Lu C."/>
            <person name="Feng L."/>
            <person name="Lu X."/>
            <person name="Xue Y."/>
            <person name="Wang H."/>
        </authorList>
    </citation>
    <scope>NUCLEOTIDE SEQUENCE [LARGE SCALE GENOMIC DNA]</scope>
    <source>
        <strain evidence="1 2">N1115</strain>
    </source>
</reference>
<proteinExistence type="predicted"/>
<dbReference type="EMBL" id="CP007122">
    <property type="protein sequence ID" value="AHJ32963.1"/>
    <property type="molecule type" value="Genomic_DNA"/>
</dbReference>
<dbReference type="Proteomes" id="UP000019441">
    <property type="component" value="Chromosome"/>
</dbReference>
<accession>A0A806LDN1</accession>
<organism evidence="1 2">
    <name type="scientific">Lacticaseibacillus paracasei N1115</name>
    <dbReference type="NCBI Taxonomy" id="1446494"/>
    <lineage>
        <taxon>Bacteria</taxon>
        <taxon>Bacillati</taxon>
        <taxon>Bacillota</taxon>
        <taxon>Bacilli</taxon>
        <taxon>Lactobacillales</taxon>
        <taxon>Lactobacillaceae</taxon>
        <taxon>Lacticaseibacillus</taxon>
    </lineage>
</organism>
<sequence length="36" mass="4005">MLLAQLSLRWPRLLRFGTTVFTIALNNGSTLSGVEK</sequence>
<gene>
    <name evidence="1" type="ORF">AF91_07105</name>
</gene>
<name>A0A806LDN1_LACPA</name>